<organism evidence="1 2">
    <name type="scientific">Macrophomina phaseolina (strain MS6)</name>
    <name type="common">Charcoal rot fungus</name>
    <dbReference type="NCBI Taxonomy" id="1126212"/>
    <lineage>
        <taxon>Eukaryota</taxon>
        <taxon>Fungi</taxon>
        <taxon>Dikarya</taxon>
        <taxon>Ascomycota</taxon>
        <taxon>Pezizomycotina</taxon>
        <taxon>Dothideomycetes</taxon>
        <taxon>Dothideomycetes incertae sedis</taxon>
        <taxon>Botryosphaeriales</taxon>
        <taxon>Botryosphaeriaceae</taxon>
        <taxon>Macrophomina</taxon>
    </lineage>
</organism>
<dbReference type="InParanoid" id="K2RSK7"/>
<protein>
    <submittedName>
        <fullName evidence="1">Uncharacterized protein</fullName>
    </submittedName>
</protein>
<reference evidence="1 2" key="1">
    <citation type="journal article" date="2012" name="BMC Genomics">
        <title>Tools to kill: Genome of one of the most destructive plant pathogenic fungi Macrophomina phaseolina.</title>
        <authorList>
            <person name="Islam M.S."/>
            <person name="Haque M.S."/>
            <person name="Islam M.M."/>
            <person name="Emdad E.M."/>
            <person name="Halim A."/>
            <person name="Hossen Q.M.M."/>
            <person name="Hossain M.Z."/>
            <person name="Ahmed B."/>
            <person name="Rahim S."/>
            <person name="Rahman M.S."/>
            <person name="Alam M.M."/>
            <person name="Hou S."/>
            <person name="Wan X."/>
            <person name="Saito J.A."/>
            <person name="Alam M."/>
        </authorList>
    </citation>
    <scope>NUCLEOTIDE SEQUENCE [LARGE SCALE GENOMIC DNA]</scope>
    <source>
        <strain evidence="1 2">MS6</strain>
    </source>
</reference>
<sequence>MPFGWHYFQASMPKISGKGQYGVHGIGNSSLYHGNVERPCTIFWVYQCTHTVRNANICRIARHKQASSSANSAPAAKASSLLGLLMDDFRSAWVQFDILKIFGQISKCTLTEEKVNLLERQLLGLLEEDYDCRQRNANVPGHEDEVELWEVSNLGANMQSGSLLLTFHPMWPRPMGET</sequence>
<dbReference type="AlphaFoldDB" id="K2RSK7"/>
<gene>
    <name evidence="1" type="ORF">MPH_09494</name>
</gene>
<proteinExistence type="predicted"/>
<dbReference type="EMBL" id="AHHD01000414">
    <property type="protein sequence ID" value="EKG13214.1"/>
    <property type="molecule type" value="Genomic_DNA"/>
</dbReference>
<dbReference type="HOGENOM" id="CLU_1510896_0_0_1"/>
<accession>K2RSK7</accession>
<evidence type="ECO:0000313" key="2">
    <source>
        <dbReference type="Proteomes" id="UP000007129"/>
    </source>
</evidence>
<evidence type="ECO:0000313" key="1">
    <source>
        <dbReference type="EMBL" id="EKG13214.1"/>
    </source>
</evidence>
<name>K2RSK7_MACPH</name>
<dbReference type="Proteomes" id="UP000007129">
    <property type="component" value="Unassembled WGS sequence"/>
</dbReference>
<comment type="caution">
    <text evidence="1">The sequence shown here is derived from an EMBL/GenBank/DDBJ whole genome shotgun (WGS) entry which is preliminary data.</text>
</comment>
<dbReference type="VEuPathDB" id="FungiDB:MPH_09494"/>